<proteinExistence type="predicted"/>
<dbReference type="RefSeq" id="XP_033529155.1">
    <property type="nucleotide sequence ID" value="XM_033662994.1"/>
</dbReference>
<accession>A0A6A6AU93</accession>
<keyword evidence="2" id="KW-0812">Transmembrane</keyword>
<sequence>MQEAAPAYDYVQEEHPMKRFIPSGMTSAYAAVSQEDDVETHAHSNTHDYMPTPPETIAQSVLEHTMQPHIHCEQCDVRLEARERRANQRHCCKMVAVTFIAVSVCLLILGIIVSSDVTRKGKHGRD</sequence>
<evidence type="ECO:0000313" key="3">
    <source>
        <dbReference type="EMBL" id="KAF2134768.1"/>
    </source>
</evidence>
<gene>
    <name evidence="3" type="ORF">P153DRAFT_279079</name>
</gene>
<evidence type="ECO:0000256" key="1">
    <source>
        <dbReference type="SAM" id="MobiDB-lite"/>
    </source>
</evidence>
<dbReference type="OrthoDB" id="4506934at2759"/>
<feature type="region of interest" description="Disordered" evidence="1">
    <location>
        <begin position="31"/>
        <end position="52"/>
    </location>
</feature>
<evidence type="ECO:0000256" key="2">
    <source>
        <dbReference type="SAM" id="Phobius"/>
    </source>
</evidence>
<keyword evidence="2" id="KW-1133">Transmembrane helix</keyword>
<keyword evidence="4" id="KW-1185">Reference proteome</keyword>
<dbReference type="Proteomes" id="UP000799771">
    <property type="component" value="Unassembled WGS sequence"/>
</dbReference>
<keyword evidence="2" id="KW-0472">Membrane</keyword>
<protein>
    <submittedName>
        <fullName evidence="3">Uncharacterized protein</fullName>
    </submittedName>
</protein>
<organism evidence="3 4">
    <name type="scientific">Dothidotthia symphoricarpi CBS 119687</name>
    <dbReference type="NCBI Taxonomy" id="1392245"/>
    <lineage>
        <taxon>Eukaryota</taxon>
        <taxon>Fungi</taxon>
        <taxon>Dikarya</taxon>
        <taxon>Ascomycota</taxon>
        <taxon>Pezizomycotina</taxon>
        <taxon>Dothideomycetes</taxon>
        <taxon>Pleosporomycetidae</taxon>
        <taxon>Pleosporales</taxon>
        <taxon>Dothidotthiaceae</taxon>
        <taxon>Dothidotthia</taxon>
    </lineage>
</organism>
<dbReference type="EMBL" id="ML977497">
    <property type="protein sequence ID" value="KAF2134768.1"/>
    <property type="molecule type" value="Genomic_DNA"/>
</dbReference>
<evidence type="ECO:0000313" key="4">
    <source>
        <dbReference type="Proteomes" id="UP000799771"/>
    </source>
</evidence>
<dbReference type="AlphaFoldDB" id="A0A6A6AU93"/>
<reference evidence="3" key="1">
    <citation type="journal article" date="2020" name="Stud. Mycol.">
        <title>101 Dothideomycetes genomes: a test case for predicting lifestyles and emergence of pathogens.</title>
        <authorList>
            <person name="Haridas S."/>
            <person name="Albert R."/>
            <person name="Binder M."/>
            <person name="Bloem J."/>
            <person name="Labutti K."/>
            <person name="Salamov A."/>
            <person name="Andreopoulos B."/>
            <person name="Baker S."/>
            <person name="Barry K."/>
            <person name="Bills G."/>
            <person name="Bluhm B."/>
            <person name="Cannon C."/>
            <person name="Castanera R."/>
            <person name="Culley D."/>
            <person name="Daum C."/>
            <person name="Ezra D."/>
            <person name="Gonzalez J."/>
            <person name="Henrissat B."/>
            <person name="Kuo A."/>
            <person name="Liang C."/>
            <person name="Lipzen A."/>
            <person name="Lutzoni F."/>
            <person name="Magnuson J."/>
            <person name="Mondo S."/>
            <person name="Nolan M."/>
            <person name="Ohm R."/>
            <person name="Pangilinan J."/>
            <person name="Park H.-J."/>
            <person name="Ramirez L."/>
            <person name="Alfaro M."/>
            <person name="Sun H."/>
            <person name="Tritt A."/>
            <person name="Yoshinaga Y."/>
            <person name="Zwiers L.-H."/>
            <person name="Turgeon B."/>
            <person name="Goodwin S."/>
            <person name="Spatafora J."/>
            <person name="Crous P."/>
            <person name="Grigoriev I."/>
        </authorList>
    </citation>
    <scope>NUCLEOTIDE SEQUENCE</scope>
    <source>
        <strain evidence="3">CBS 119687</strain>
    </source>
</reference>
<name>A0A6A6AU93_9PLEO</name>
<dbReference type="GeneID" id="54403426"/>
<feature type="transmembrane region" description="Helical" evidence="2">
    <location>
        <begin position="94"/>
        <end position="113"/>
    </location>
</feature>